<reference evidence="9" key="1">
    <citation type="journal article" date="2020" name="Stud. Mycol.">
        <title>101 Dothideomycetes genomes: a test case for predicting lifestyles and emergence of pathogens.</title>
        <authorList>
            <person name="Haridas S."/>
            <person name="Albert R."/>
            <person name="Binder M."/>
            <person name="Bloem J."/>
            <person name="Labutti K."/>
            <person name="Salamov A."/>
            <person name="Andreopoulos B."/>
            <person name="Baker S."/>
            <person name="Barry K."/>
            <person name="Bills G."/>
            <person name="Bluhm B."/>
            <person name="Cannon C."/>
            <person name="Castanera R."/>
            <person name="Culley D."/>
            <person name="Daum C."/>
            <person name="Ezra D."/>
            <person name="Gonzalez J."/>
            <person name="Henrissat B."/>
            <person name="Kuo A."/>
            <person name="Liang C."/>
            <person name="Lipzen A."/>
            <person name="Lutzoni F."/>
            <person name="Magnuson J."/>
            <person name="Mondo S."/>
            <person name="Nolan M."/>
            <person name="Ohm R."/>
            <person name="Pangilinan J."/>
            <person name="Park H.-J."/>
            <person name="Ramirez L."/>
            <person name="Alfaro M."/>
            <person name="Sun H."/>
            <person name="Tritt A."/>
            <person name="Yoshinaga Y."/>
            <person name="Zwiers L.-H."/>
            <person name="Turgeon B."/>
            <person name="Goodwin S."/>
            <person name="Spatafora J."/>
            <person name="Crous P."/>
            <person name="Grigoriev I."/>
        </authorList>
    </citation>
    <scope>NUCLEOTIDE SEQUENCE</scope>
    <source>
        <strain evidence="9">CBS 122367</strain>
    </source>
</reference>
<comment type="function">
    <text evidence="5">Dual chitinase/transglycosylase that plays a role in cell wall architecture. Chitinase and transglycosylase activities are coupled. Required for the polysaccharide cross-linking at the septa and the cell wall. More specifically, transfers chitin to 1,6-beta-glucan in the cell wall.</text>
</comment>
<dbReference type="Proteomes" id="UP000799291">
    <property type="component" value="Unassembled WGS sequence"/>
</dbReference>
<feature type="signal peptide" evidence="7">
    <location>
        <begin position="1"/>
        <end position="21"/>
    </location>
</feature>
<dbReference type="SUPFAM" id="SSF49899">
    <property type="entry name" value="Concanavalin A-like lectins/glucanases"/>
    <property type="match status" value="1"/>
</dbReference>
<dbReference type="AlphaFoldDB" id="A0A6G1ILG7"/>
<comment type="similarity">
    <text evidence="4">Belongs to the glycosyl hydrolase 16 family. CRH1 subfamily.</text>
</comment>
<dbReference type="PANTHER" id="PTHR10963">
    <property type="entry name" value="GLYCOSYL HYDROLASE-RELATED"/>
    <property type="match status" value="1"/>
</dbReference>
<organism evidence="9 10">
    <name type="scientific">Lentithecium fluviatile CBS 122367</name>
    <dbReference type="NCBI Taxonomy" id="1168545"/>
    <lineage>
        <taxon>Eukaryota</taxon>
        <taxon>Fungi</taxon>
        <taxon>Dikarya</taxon>
        <taxon>Ascomycota</taxon>
        <taxon>Pezizomycotina</taxon>
        <taxon>Dothideomycetes</taxon>
        <taxon>Pleosporomycetidae</taxon>
        <taxon>Pleosporales</taxon>
        <taxon>Massarineae</taxon>
        <taxon>Lentitheciaceae</taxon>
        <taxon>Lentithecium</taxon>
    </lineage>
</organism>
<dbReference type="InterPro" id="IPR000757">
    <property type="entry name" value="Beta-glucanase-like"/>
</dbReference>
<dbReference type="GO" id="GO:0004553">
    <property type="term" value="F:hydrolase activity, hydrolyzing O-glycosyl compounds"/>
    <property type="evidence" value="ECO:0007669"/>
    <property type="project" value="InterPro"/>
</dbReference>
<feature type="domain" description="GH16" evidence="8">
    <location>
        <begin position="60"/>
        <end position="282"/>
    </location>
</feature>
<dbReference type="FunFam" id="2.60.120.200:FF:000159">
    <property type="entry name" value="Glycosidase"/>
    <property type="match status" value="1"/>
</dbReference>
<evidence type="ECO:0000313" key="9">
    <source>
        <dbReference type="EMBL" id="KAF2678830.1"/>
    </source>
</evidence>
<evidence type="ECO:0000256" key="2">
    <source>
        <dbReference type="ARBA" id="ARBA00022801"/>
    </source>
</evidence>
<name>A0A6G1ILG7_9PLEO</name>
<dbReference type="PANTHER" id="PTHR10963:SF22">
    <property type="entry name" value="GLYCOSIDASE CRH2-RELATED"/>
    <property type="match status" value="1"/>
</dbReference>
<keyword evidence="3" id="KW-0326">Glycosidase</keyword>
<sequence length="443" mass="46532">MVRHTFAAALAAAAFAGSAFAQKGSRASHCPADAPCGGLYNDCGVGAFCLGGCDVTTSHSIDSCVPGPVCKSGKYPLSSLDDVQSIDKYLGDNSKINWQLQGQPVFWDDKMVLTMAEGTSGTLIASTFYVWYGKICANLRTSQGQGVVTAFIMMSDVKDEIDFEFVGTDINNAQTNWYSQGITDYTQMKKLPVDGDTVSESHEYCIDWTEDELTWSIDGTGKRTTKKSETWNSTSNRFDYPQTPSRIMISLWPAGLSSNGEGTIEWAGGLIDWQSKYMQNNMYVAVVSDVSVECYDPPSGITKKGSKVYKYTDAKNPTNNTIQITDDYIVLASLENTGENPGDASKSSSTSTGPKPTKTAAQVPGGNPGGGLRGDTTTTASGSNPSETSGSGSGASTTTGSGGQSFDQGTTNTGAGVVVEPGLGRVGGSALAIVVAVLGLLVL</sequence>
<evidence type="ECO:0000256" key="3">
    <source>
        <dbReference type="ARBA" id="ARBA00023295"/>
    </source>
</evidence>
<dbReference type="InterPro" id="IPR013320">
    <property type="entry name" value="ConA-like_dom_sf"/>
</dbReference>
<keyword evidence="1 7" id="KW-0732">Signal</keyword>
<accession>A0A6G1ILG7</accession>
<dbReference type="GO" id="GO:0031505">
    <property type="term" value="P:fungal-type cell wall organization"/>
    <property type="evidence" value="ECO:0007669"/>
    <property type="project" value="TreeGrafter"/>
</dbReference>
<evidence type="ECO:0000256" key="4">
    <source>
        <dbReference type="ARBA" id="ARBA00038074"/>
    </source>
</evidence>
<feature type="chain" id="PRO_5026070322" evidence="7">
    <location>
        <begin position="22"/>
        <end position="443"/>
    </location>
</feature>
<dbReference type="GO" id="GO:0009277">
    <property type="term" value="C:fungal-type cell wall"/>
    <property type="evidence" value="ECO:0007669"/>
    <property type="project" value="UniProtKB-ARBA"/>
</dbReference>
<dbReference type="Gene3D" id="2.60.120.200">
    <property type="match status" value="1"/>
</dbReference>
<feature type="compositionally biased region" description="Polar residues" evidence="6">
    <location>
        <begin position="375"/>
        <end position="385"/>
    </location>
</feature>
<proteinExistence type="inferred from homology"/>
<dbReference type="GO" id="GO:0016757">
    <property type="term" value="F:glycosyltransferase activity"/>
    <property type="evidence" value="ECO:0007669"/>
    <property type="project" value="TreeGrafter"/>
</dbReference>
<dbReference type="OrthoDB" id="4781at2759"/>
<evidence type="ECO:0000256" key="1">
    <source>
        <dbReference type="ARBA" id="ARBA00022729"/>
    </source>
</evidence>
<dbReference type="PROSITE" id="PS51762">
    <property type="entry name" value="GH16_2"/>
    <property type="match status" value="1"/>
</dbReference>
<protein>
    <submittedName>
        <fullName evidence="9">Glycoside hydrolase family 16 protein</fullName>
    </submittedName>
</protein>
<evidence type="ECO:0000256" key="7">
    <source>
        <dbReference type="SAM" id="SignalP"/>
    </source>
</evidence>
<evidence type="ECO:0000259" key="8">
    <source>
        <dbReference type="PROSITE" id="PS51762"/>
    </source>
</evidence>
<dbReference type="GO" id="GO:0005975">
    <property type="term" value="P:carbohydrate metabolic process"/>
    <property type="evidence" value="ECO:0007669"/>
    <property type="project" value="InterPro"/>
</dbReference>
<dbReference type="InterPro" id="IPR050546">
    <property type="entry name" value="Glycosyl_Hydrlase_16"/>
</dbReference>
<dbReference type="Pfam" id="PF00722">
    <property type="entry name" value="Glyco_hydro_16"/>
    <property type="match status" value="1"/>
</dbReference>
<evidence type="ECO:0000256" key="6">
    <source>
        <dbReference type="SAM" id="MobiDB-lite"/>
    </source>
</evidence>
<keyword evidence="10" id="KW-1185">Reference proteome</keyword>
<dbReference type="EMBL" id="MU005608">
    <property type="protein sequence ID" value="KAF2678830.1"/>
    <property type="molecule type" value="Genomic_DNA"/>
</dbReference>
<gene>
    <name evidence="9" type="ORF">K458DRAFT_394475</name>
</gene>
<feature type="compositionally biased region" description="Low complexity" evidence="6">
    <location>
        <begin position="386"/>
        <end position="411"/>
    </location>
</feature>
<feature type="region of interest" description="Disordered" evidence="6">
    <location>
        <begin position="336"/>
        <end position="413"/>
    </location>
</feature>
<keyword evidence="2 9" id="KW-0378">Hydrolase</keyword>
<feature type="compositionally biased region" description="Low complexity" evidence="6">
    <location>
        <begin position="341"/>
        <end position="361"/>
    </location>
</feature>
<evidence type="ECO:0000313" key="10">
    <source>
        <dbReference type="Proteomes" id="UP000799291"/>
    </source>
</evidence>
<evidence type="ECO:0000256" key="5">
    <source>
        <dbReference type="ARBA" id="ARBA00093308"/>
    </source>
</evidence>